<protein>
    <submittedName>
        <fullName evidence="2">DgyrCDS14703</fullName>
    </submittedName>
</protein>
<feature type="signal peptide" evidence="1">
    <location>
        <begin position="1"/>
        <end position="22"/>
    </location>
</feature>
<evidence type="ECO:0000313" key="3">
    <source>
        <dbReference type="Proteomes" id="UP000549394"/>
    </source>
</evidence>
<name>A0A7I8WEW3_9ANNE</name>
<reference evidence="2 3" key="1">
    <citation type="submission" date="2020-08" db="EMBL/GenBank/DDBJ databases">
        <authorList>
            <person name="Hejnol A."/>
        </authorList>
    </citation>
    <scope>NUCLEOTIDE SEQUENCE [LARGE SCALE GENOMIC DNA]</scope>
</reference>
<organism evidence="2 3">
    <name type="scientific">Dimorphilus gyrociliatus</name>
    <dbReference type="NCBI Taxonomy" id="2664684"/>
    <lineage>
        <taxon>Eukaryota</taxon>
        <taxon>Metazoa</taxon>
        <taxon>Spiralia</taxon>
        <taxon>Lophotrochozoa</taxon>
        <taxon>Annelida</taxon>
        <taxon>Polychaeta</taxon>
        <taxon>Polychaeta incertae sedis</taxon>
        <taxon>Dinophilidae</taxon>
        <taxon>Dimorphilus</taxon>
    </lineage>
</organism>
<accession>A0A7I8WEW3</accession>
<dbReference type="AlphaFoldDB" id="A0A7I8WEW3"/>
<feature type="chain" id="PRO_5029877325" evidence="1">
    <location>
        <begin position="23"/>
        <end position="230"/>
    </location>
</feature>
<comment type="caution">
    <text evidence="2">The sequence shown here is derived from an EMBL/GenBank/DDBJ whole genome shotgun (WGS) entry which is preliminary data.</text>
</comment>
<evidence type="ECO:0000313" key="2">
    <source>
        <dbReference type="EMBL" id="CAD5126617.1"/>
    </source>
</evidence>
<evidence type="ECO:0000256" key="1">
    <source>
        <dbReference type="SAM" id="SignalP"/>
    </source>
</evidence>
<dbReference type="Proteomes" id="UP000549394">
    <property type="component" value="Unassembled WGS sequence"/>
</dbReference>
<gene>
    <name evidence="2" type="ORF">DGYR_LOCUS13854</name>
</gene>
<keyword evidence="3" id="KW-1185">Reference proteome</keyword>
<keyword evidence="1" id="KW-0732">Signal</keyword>
<sequence length="230" mass="24704">MKGSTIAIFTLLFLSFVNVVHLQGFRLEVEIPAHILEDVEDRIIIFRQNSGAPVCSFSLTKPDGTLVTQGTKTVNSAYVPHTLSGSLFSGITEDYILTYTFNCQGAGETVEFEMRSCVNSIESFGSSSLPATFNIGIDVSAFQAPPITVLIRGSSGSATCTVAEPDPSIASINNRGPETLIQGAMEIAVTKDCSVDSLFLVSTCTKNGKNFENEIPIYFTPSTISPWAIL</sequence>
<proteinExistence type="predicted"/>
<dbReference type="EMBL" id="CAJFCJ010000066">
    <property type="protein sequence ID" value="CAD5126617.1"/>
    <property type="molecule type" value="Genomic_DNA"/>
</dbReference>